<reference evidence="3 4" key="1">
    <citation type="journal article" date="2023" name="G3 (Bethesda)">
        <title>A haplotype-resolved chromosome-scale genome for Quercus rubra L. provides insights into the genetics of adaptive traits for red oak species.</title>
        <authorList>
            <person name="Kapoor B."/>
            <person name="Jenkins J."/>
            <person name="Schmutz J."/>
            <person name="Zhebentyayeva T."/>
            <person name="Kuelheim C."/>
            <person name="Coggeshall M."/>
            <person name="Heim C."/>
            <person name="Lasky J.R."/>
            <person name="Leites L."/>
            <person name="Islam-Faridi N."/>
            <person name="Romero-Severson J."/>
            <person name="DeLeo V.L."/>
            <person name="Lucas S.M."/>
            <person name="Lazic D."/>
            <person name="Gailing O."/>
            <person name="Carlson J."/>
            <person name="Staton M."/>
        </authorList>
    </citation>
    <scope>NUCLEOTIDE SEQUENCE [LARGE SCALE GENOMIC DNA]</scope>
    <source>
        <strain evidence="3">Pseudo-F2</strain>
    </source>
</reference>
<dbReference type="Pfam" id="PF03101">
    <property type="entry name" value="FAR1"/>
    <property type="match status" value="1"/>
</dbReference>
<evidence type="ECO:0000313" key="4">
    <source>
        <dbReference type="Proteomes" id="UP001324115"/>
    </source>
</evidence>
<dbReference type="PANTHER" id="PTHR47718:SF17">
    <property type="entry name" value="PROTEIN FAR1-RELATED SEQUENCE 5-LIKE"/>
    <property type="match status" value="1"/>
</dbReference>
<name>A0AAN7FH24_QUERU</name>
<dbReference type="EMBL" id="JAXUIC010000005">
    <property type="protein sequence ID" value="KAK4590356.1"/>
    <property type="molecule type" value="Genomic_DNA"/>
</dbReference>
<evidence type="ECO:0008006" key="5">
    <source>
        <dbReference type="Google" id="ProtNLM"/>
    </source>
</evidence>
<comment type="caution">
    <text evidence="3">The sequence shown here is derived from an EMBL/GenBank/DDBJ whole genome shotgun (WGS) entry which is preliminary data.</text>
</comment>
<evidence type="ECO:0000259" key="2">
    <source>
        <dbReference type="Pfam" id="PF10551"/>
    </source>
</evidence>
<gene>
    <name evidence="3" type="ORF">RGQ29_020775</name>
</gene>
<dbReference type="InterPro" id="IPR018289">
    <property type="entry name" value="MULE_transposase_dom"/>
</dbReference>
<evidence type="ECO:0000313" key="3">
    <source>
        <dbReference type="EMBL" id="KAK4590356.1"/>
    </source>
</evidence>
<sequence>MEHEELYNVPDNSRPSEQELLLEDFGDCELKSKPYVGMQFDSLDDVETFYKEFAKKEGFGIRIRTSKKAPRSDDVTSRIYVCCSEGQRKIKNALDNGLTRDDENKARRSCSSLRTGCEAMLRVMKNKKLQKWVVKGFDNNHNHGIISPKSVSYLRCHKKMSTAAKSLVENFEEVGGSENVGFTKNDRYNHVNTKKMSTFSAGNAQSLLNHFKKRQIEDPMFFYTIQVDQENRITNFFWRDGRSGVDYDCFGDVVVFDTTYYTNRYCRNVIFGYAFLLDETVVSFKWLFKSFLDSMGNRSPITIFTDQDQVMSNAIEEVFLNTHHRLCLWHISKNAPSYFGELNSNSEFQSLCTAFTKVCFIAEFKASSTSESTNHVLNNIAYTTISLTNFVIEYESVLAGMCSSKFNEDFQCKQDASQKAVKKSGILGHATQVYTCKIFKLFEYEFLNSLAIEWKQVDCQDTIDVFEVKEEDSERVRIVHFDHFNSNISWSCKKFESLGILCCRNVG</sequence>
<keyword evidence="4" id="KW-1185">Reference proteome</keyword>
<dbReference type="InterPro" id="IPR004330">
    <property type="entry name" value="FAR1_DNA_bnd_dom"/>
</dbReference>
<feature type="domain" description="FAR1" evidence="1">
    <location>
        <begin position="48"/>
        <end position="145"/>
    </location>
</feature>
<organism evidence="3 4">
    <name type="scientific">Quercus rubra</name>
    <name type="common">Northern red oak</name>
    <name type="synonym">Quercus borealis</name>
    <dbReference type="NCBI Taxonomy" id="3512"/>
    <lineage>
        <taxon>Eukaryota</taxon>
        <taxon>Viridiplantae</taxon>
        <taxon>Streptophyta</taxon>
        <taxon>Embryophyta</taxon>
        <taxon>Tracheophyta</taxon>
        <taxon>Spermatophyta</taxon>
        <taxon>Magnoliopsida</taxon>
        <taxon>eudicotyledons</taxon>
        <taxon>Gunneridae</taxon>
        <taxon>Pentapetalae</taxon>
        <taxon>rosids</taxon>
        <taxon>fabids</taxon>
        <taxon>Fagales</taxon>
        <taxon>Fagaceae</taxon>
        <taxon>Quercus</taxon>
    </lineage>
</organism>
<dbReference type="AlphaFoldDB" id="A0AAN7FH24"/>
<dbReference type="Proteomes" id="UP001324115">
    <property type="component" value="Unassembled WGS sequence"/>
</dbReference>
<feature type="domain" description="MULE transposase" evidence="2">
    <location>
        <begin position="261"/>
        <end position="334"/>
    </location>
</feature>
<protein>
    <recommendedName>
        <fullName evidence="5">Protein FAR1-RELATED SEQUENCE</fullName>
    </recommendedName>
</protein>
<dbReference type="Pfam" id="PF10551">
    <property type="entry name" value="MULE"/>
    <property type="match status" value="1"/>
</dbReference>
<proteinExistence type="predicted"/>
<dbReference type="PANTHER" id="PTHR47718">
    <property type="entry name" value="OS01G0519700 PROTEIN"/>
    <property type="match status" value="1"/>
</dbReference>
<accession>A0AAN7FH24</accession>
<evidence type="ECO:0000259" key="1">
    <source>
        <dbReference type="Pfam" id="PF03101"/>
    </source>
</evidence>